<sequence>MKTIVSFTKYKTVRNILIVIIRRWNKRVIIECQNTLRTIT</sequence>
<name>A0ABM9HPF3_9PROT</name>
<dbReference type="Proteomes" id="UP001154272">
    <property type="component" value="Unassembled WGS sequence"/>
</dbReference>
<dbReference type="EMBL" id="CAMXCH010000002">
    <property type="protein sequence ID" value="CAI3941996.1"/>
    <property type="molecule type" value="Genomic_DNA"/>
</dbReference>
<proteinExistence type="predicted"/>
<evidence type="ECO:0000313" key="1">
    <source>
        <dbReference type="EMBL" id="CAI3941996.1"/>
    </source>
</evidence>
<keyword evidence="2" id="KW-1185">Reference proteome</keyword>
<comment type="caution">
    <text evidence="1">The sequence shown here is derived from an EMBL/GenBank/DDBJ whole genome shotgun (WGS) entry which is preliminary data.</text>
</comment>
<evidence type="ECO:0000313" key="2">
    <source>
        <dbReference type="Proteomes" id="UP001154272"/>
    </source>
</evidence>
<protein>
    <recommendedName>
        <fullName evidence="3">Transposase</fullName>
    </recommendedName>
</protein>
<reference evidence="1" key="1">
    <citation type="submission" date="2022-10" db="EMBL/GenBank/DDBJ databases">
        <authorList>
            <person name="Botero Cardona J."/>
        </authorList>
    </citation>
    <scope>NUCLEOTIDE SEQUENCE</scope>
    <source>
        <strain evidence="1">R-83534</strain>
    </source>
</reference>
<evidence type="ECO:0008006" key="3">
    <source>
        <dbReference type="Google" id="ProtNLM"/>
    </source>
</evidence>
<organism evidence="1 2">
    <name type="scientific">Commensalibacter papalotli</name>
    <name type="common">ex Botero et al. 2024</name>
    <dbReference type="NCBI Taxonomy" id="2972766"/>
    <lineage>
        <taxon>Bacteria</taxon>
        <taxon>Pseudomonadati</taxon>
        <taxon>Pseudomonadota</taxon>
        <taxon>Alphaproteobacteria</taxon>
        <taxon>Acetobacterales</taxon>
        <taxon>Acetobacteraceae</taxon>
    </lineage>
</organism>
<accession>A0ABM9HPF3</accession>
<gene>
    <name evidence="1" type="ORF">R83534S58_LOCUS1185</name>
</gene>